<dbReference type="SUPFAM" id="SSF53335">
    <property type="entry name" value="S-adenosyl-L-methionine-dependent methyltransferases"/>
    <property type="match status" value="1"/>
</dbReference>
<dbReference type="InterPro" id="IPR026913">
    <property type="entry name" value="METTL24"/>
</dbReference>
<dbReference type="GO" id="GO:0032259">
    <property type="term" value="P:methylation"/>
    <property type="evidence" value="ECO:0007669"/>
    <property type="project" value="UniProtKB-KW"/>
</dbReference>
<accession>A0AAV4CB75</accession>
<dbReference type="GO" id="GO:0008168">
    <property type="term" value="F:methyltransferase activity"/>
    <property type="evidence" value="ECO:0007669"/>
    <property type="project" value="UniProtKB-KW"/>
</dbReference>
<dbReference type="EMBL" id="BLXT01006082">
    <property type="protein sequence ID" value="GFO28782.1"/>
    <property type="molecule type" value="Genomic_DNA"/>
</dbReference>
<feature type="domain" description="Methyltransferase" evidence="1">
    <location>
        <begin position="89"/>
        <end position="242"/>
    </location>
</feature>
<keyword evidence="3" id="KW-1185">Reference proteome</keyword>
<sequence length="302" mass="35191">MLSRRLLHLRLLIVIAAGFLLLLSWSTLPAHNLTLRSTLEIKNLSLSFSPYSRNLTFHFQNLIPEEDVLNSMNLSELEVLYQRYITSTQALCNKVTRMGNIEDGGWELCEDPLYAPIKDNCLVYSYGINYDFSFDDAMEKYGCEVHSFDPSMNNYKDYLRNQRVHFHSVGVAGVDKTIGNDSSTWYLYTIASHRRRLHHELSERRLDVLKIDVEGYELEALMTALDDGSLDDIRQLIFETHLNITGYPLKKNYFQYLTLLRKIYARGFRIHTTHRNMFTVFQSPVDGKEFVKCHEVHTVKAF</sequence>
<dbReference type="InterPro" id="IPR029063">
    <property type="entry name" value="SAM-dependent_MTases_sf"/>
</dbReference>
<evidence type="ECO:0000259" key="1">
    <source>
        <dbReference type="Pfam" id="PF13383"/>
    </source>
</evidence>
<organism evidence="2 3">
    <name type="scientific">Plakobranchus ocellatus</name>
    <dbReference type="NCBI Taxonomy" id="259542"/>
    <lineage>
        <taxon>Eukaryota</taxon>
        <taxon>Metazoa</taxon>
        <taxon>Spiralia</taxon>
        <taxon>Lophotrochozoa</taxon>
        <taxon>Mollusca</taxon>
        <taxon>Gastropoda</taxon>
        <taxon>Heterobranchia</taxon>
        <taxon>Euthyneura</taxon>
        <taxon>Panpulmonata</taxon>
        <taxon>Sacoglossa</taxon>
        <taxon>Placobranchoidea</taxon>
        <taxon>Plakobranchidae</taxon>
        <taxon>Plakobranchus</taxon>
    </lineage>
</organism>
<dbReference type="Gene3D" id="3.40.50.150">
    <property type="entry name" value="Vaccinia Virus protein VP39"/>
    <property type="match status" value="1"/>
</dbReference>
<keyword evidence="2" id="KW-0808">Transferase</keyword>
<evidence type="ECO:0000313" key="2">
    <source>
        <dbReference type="EMBL" id="GFO28782.1"/>
    </source>
</evidence>
<gene>
    <name evidence="2" type="ORF">PoB_005528700</name>
</gene>
<dbReference type="Proteomes" id="UP000735302">
    <property type="component" value="Unassembled WGS sequence"/>
</dbReference>
<proteinExistence type="predicted"/>
<name>A0AAV4CB75_9GAST</name>
<dbReference type="PANTHER" id="PTHR32026:SF10">
    <property type="entry name" value="METHYLTRANSFERASE-LIKE PROTEIN 24-RELATED"/>
    <property type="match status" value="1"/>
</dbReference>
<protein>
    <submittedName>
        <fullName evidence="2">Methyltransferase-like protein 24</fullName>
    </submittedName>
</protein>
<dbReference type="Pfam" id="PF13383">
    <property type="entry name" value="Methyltransf_22"/>
    <property type="match status" value="1"/>
</dbReference>
<comment type="caution">
    <text evidence="2">The sequence shown here is derived from an EMBL/GenBank/DDBJ whole genome shotgun (WGS) entry which is preliminary data.</text>
</comment>
<reference evidence="2 3" key="1">
    <citation type="journal article" date="2021" name="Elife">
        <title>Chloroplast acquisition without the gene transfer in kleptoplastic sea slugs, Plakobranchus ocellatus.</title>
        <authorList>
            <person name="Maeda T."/>
            <person name="Takahashi S."/>
            <person name="Yoshida T."/>
            <person name="Shimamura S."/>
            <person name="Takaki Y."/>
            <person name="Nagai Y."/>
            <person name="Toyoda A."/>
            <person name="Suzuki Y."/>
            <person name="Arimoto A."/>
            <person name="Ishii H."/>
            <person name="Satoh N."/>
            <person name="Nishiyama T."/>
            <person name="Hasebe M."/>
            <person name="Maruyama T."/>
            <person name="Minagawa J."/>
            <person name="Obokata J."/>
            <person name="Shigenobu S."/>
        </authorList>
    </citation>
    <scope>NUCLEOTIDE SEQUENCE [LARGE SCALE GENOMIC DNA]</scope>
</reference>
<dbReference type="PANTHER" id="PTHR32026">
    <property type="entry name" value="METHYLTRANSFERASE-LIKE PROTEIN 24"/>
    <property type="match status" value="1"/>
</dbReference>
<dbReference type="InterPro" id="IPR025714">
    <property type="entry name" value="Methyltranfer_dom"/>
</dbReference>
<dbReference type="AlphaFoldDB" id="A0AAV4CB75"/>
<keyword evidence="2" id="KW-0489">Methyltransferase</keyword>
<evidence type="ECO:0000313" key="3">
    <source>
        <dbReference type="Proteomes" id="UP000735302"/>
    </source>
</evidence>